<dbReference type="AlphaFoldDB" id="A0A6A5UVD5"/>
<feature type="transmembrane region" description="Helical" evidence="7">
    <location>
        <begin position="67"/>
        <end position="98"/>
    </location>
</feature>
<dbReference type="Proteomes" id="UP000800036">
    <property type="component" value="Unassembled WGS sequence"/>
</dbReference>
<evidence type="ECO:0000256" key="4">
    <source>
        <dbReference type="ARBA" id="ARBA00023136"/>
    </source>
</evidence>
<comment type="subcellular location">
    <subcellularLocation>
        <location evidence="1">Membrane</location>
        <topology evidence="1">Multi-pass membrane protein</topology>
    </subcellularLocation>
</comment>
<evidence type="ECO:0000256" key="3">
    <source>
        <dbReference type="ARBA" id="ARBA00022989"/>
    </source>
</evidence>
<proteinExistence type="inferred from homology"/>
<reference evidence="10" key="1">
    <citation type="journal article" date="2020" name="Stud. Mycol.">
        <title>101 Dothideomycetes genomes: a test case for predicting lifestyles and emergence of pathogens.</title>
        <authorList>
            <person name="Haridas S."/>
            <person name="Albert R."/>
            <person name="Binder M."/>
            <person name="Bloem J."/>
            <person name="Labutti K."/>
            <person name="Salamov A."/>
            <person name="Andreopoulos B."/>
            <person name="Baker S."/>
            <person name="Barry K."/>
            <person name="Bills G."/>
            <person name="Bluhm B."/>
            <person name="Cannon C."/>
            <person name="Castanera R."/>
            <person name="Culley D."/>
            <person name="Daum C."/>
            <person name="Ezra D."/>
            <person name="Gonzalez J."/>
            <person name="Henrissat B."/>
            <person name="Kuo A."/>
            <person name="Liang C."/>
            <person name="Lipzen A."/>
            <person name="Lutzoni F."/>
            <person name="Magnuson J."/>
            <person name="Mondo S."/>
            <person name="Nolan M."/>
            <person name="Ohm R."/>
            <person name="Pangilinan J."/>
            <person name="Park H.-J."/>
            <person name="Ramirez L."/>
            <person name="Alfaro M."/>
            <person name="Sun H."/>
            <person name="Tritt A."/>
            <person name="Yoshinaga Y."/>
            <person name="Zwiers L.-H."/>
            <person name="Turgeon B."/>
            <person name="Goodwin S."/>
            <person name="Spatafora J."/>
            <person name="Crous P."/>
            <person name="Grigoriev I."/>
        </authorList>
    </citation>
    <scope>NUCLEOTIDE SEQUENCE</scope>
    <source>
        <strain evidence="10">CBS 107.79</strain>
    </source>
</reference>
<feature type="transmembrane region" description="Helical" evidence="7">
    <location>
        <begin position="110"/>
        <end position="132"/>
    </location>
</feature>
<evidence type="ECO:0000256" key="1">
    <source>
        <dbReference type="ARBA" id="ARBA00004141"/>
    </source>
</evidence>
<dbReference type="PANTHER" id="PTHR33048">
    <property type="entry name" value="PTH11-LIKE INTEGRAL MEMBRANE PROTEIN (AFU_ORTHOLOGUE AFUA_5G11245)"/>
    <property type="match status" value="1"/>
</dbReference>
<feature type="signal peptide" evidence="8">
    <location>
        <begin position="1"/>
        <end position="17"/>
    </location>
</feature>
<evidence type="ECO:0000256" key="8">
    <source>
        <dbReference type="SAM" id="SignalP"/>
    </source>
</evidence>
<evidence type="ECO:0000256" key="2">
    <source>
        <dbReference type="ARBA" id="ARBA00022692"/>
    </source>
</evidence>
<sequence length="330" mass="36811">MLILLVVIVVLRTYVRARVVRNFGKDDACMIGALIFTLGYMVAIWIARNNGMGYSGKVLQLYQMRNLVQLTLAIQIIYYVLIAFIKISICFCYLRIAANNHFARMCKGTIYFLTLFCLICVVVCLTQCIPLHEMWNFTGVPLGECINTTALFYTTSSINIVADIWVIALPISTLLKIQRPTREKAGLIVAFSLGVLSTISSIIRLHSIRIFTESPDPFYDAVPINLWSMVEVNIGIWCASIPALRVLIIRHRAASQASRSAGTYKFHSSGRSGGKDLGRSNEGSNQATVESFDMGTIDLTNPEQAKQASKIDSEWSDEAQLYPVHTPIVR</sequence>
<feature type="transmembrane region" description="Helical" evidence="7">
    <location>
        <begin position="152"/>
        <end position="175"/>
    </location>
</feature>
<evidence type="ECO:0000313" key="10">
    <source>
        <dbReference type="EMBL" id="KAF1967732.1"/>
    </source>
</evidence>
<evidence type="ECO:0000256" key="7">
    <source>
        <dbReference type="SAM" id="Phobius"/>
    </source>
</evidence>
<keyword evidence="8" id="KW-0732">Signal</keyword>
<keyword evidence="4 7" id="KW-0472">Membrane</keyword>
<dbReference type="PANTHER" id="PTHR33048:SF123">
    <property type="entry name" value="INTEGRAL MEMBRANE PROTEIN"/>
    <property type="match status" value="1"/>
</dbReference>
<dbReference type="EMBL" id="ML976728">
    <property type="protein sequence ID" value="KAF1967732.1"/>
    <property type="molecule type" value="Genomic_DNA"/>
</dbReference>
<keyword evidence="3 7" id="KW-1133">Transmembrane helix</keyword>
<feature type="chain" id="PRO_5025451632" description="Rhodopsin domain-containing protein" evidence="8">
    <location>
        <begin position="18"/>
        <end position="330"/>
    </location>
</feature>
<protein>
    <recommendedName>
        <fullName evidence="9">Rhodopsin domain-containing protein</fullName>
    </recommendedName>
</protein>
<evidence type="ECO:0000256" key="5">
    <source>
        <dbReference type="ARBA" id="ARBA00038359"/>
    </source>
</evidence>
<feature type="transmembrane region" description="Helical" evidence="7">
    <location>
        <begin position="187"/>
        <end position="206"/>
    </location>
</feature>
<dbReference type="Pfam" id="PF20684">
    <property type="entry name" value="Fung_rhodopsin"/>
    <property type="match status" value="1"/>
</dbReference>
<gene>
    <name evidence="10" type="ORF">BU23DRAFT_515751</name>
</gene>
<evidence type="ECO:0000259" key="9">
    <source>
        <dbReference type="Pfam" id="PF20684"/>
    </source>
</evidence>
<dbReference type="InterPro" id="IPR049326">
    <property type="entry name" value="Rhodopsin_dom_fungi"/>
</dbReference>
<feature type="transmembrane region" description="Helical" evidence="7">
    <location>
        <begin position="226"/>
        <end position="248"/>
    </location>
</feature>
<accession>A0A6A5UVD5</accession>
<dbReference type="InterPro" id="IPR052337">
    <property type="entry name" value="SAT4-like"/>
</dbReference>
<keyword evidence="2 7" id="KW-0812">Transmembrane</keyword>
<feature type="domain" description="Rhodopsin" evidence="9">
    <location>
        <begin position="11"/>
        <end position="249"/>
    </location>
</feature>
<feature type="transmembrane region" description="Helical" evidence="7">
    <location>
        <begin position="28"/>
        <end position="47"/>
    </location>
</feature>
<keyword evidence="11" id="KW-1185">Reference proteome</keyword>
<dbReference type="OrthoDB" id="5329176at2759"/>
<comment type="similarity">
    <text evidence="5">Belongs to the SAT4 family.</text>
</comment>
<name>A0A6A5UVD5_9PLEO</name>
<organism evidence="10 11">
    <name type="scientific">Bimuria novae-zelandiae CBS 107.79</name>
    <dbReference type="NCBI Taxonomy" id="1447943"/>
    <lineage>
        <taxon>Eukaryota</taxon>
        <taxon>Fungi</taxon>
        <taxon>Dikarya</taxon>
        <taxon>Ascomycota</taxon>
        <taxon>Pezizomycotina</taxon>
        <taxon>Dothideomycetes</taxon>
        <taxon>Pleosporomycetidae</taxon>
        <taxon>Pleosporales</taxon>
        <taxon>Massarineae</taxon>
        <taxon>Didymosphaeriaceae</taxon>
        <taxon>Bimuria</taxon>
    </lineage>
</organism>
<evidence type="ECO:0000313" key="11">
    <source>
        <dbReference type="Proteomes" id="UP000800036"/>
    </source>
</evidence>
<dbReference type="GO" id="GO:0016020">
    <property type="term" value="C:membrane"/>
    <property type="evidence" value="ECO:0007669"/>
    <property type="project" value="UniProtKB-SubCell"/>
</dbReference>
<feature type="region of interest" description="Disordered" evidence="6">
    <location>
        <begin position="263"/>
        <end position="285"/>
    </location>
</feature>
<evidence type="ECO:0000256" key="6">
    <source>
        <dbReference type="SAM" id="MobiDB-lite"/>
    </source>
</evidence>